<reference evidence="1" key="1">
    <citation type="submission" date="2009-08" db="EMBL/GenBank/DDBJ databases">
        <title>Annotation of Salpingoeca rosetta.</title>
        <authorList>
            <consortium name="The Broad Institute Genome Sequencing Platform"/>
            <person name="Russ C."/>
            <person name="Cuomo C."/>
            <person name="Burger G."/>
            <person name="Gray M.W."/>
            <person name="Holland P.W.H."/>
            <person name="King N."/>
            <person name="Lang F.B.F."/>
            <person name="Roger A.J."/>
            <person name="Ruiz-Trillo I."/>
            <person name="Young S.K."/>
            <person name="Zeng Q."/>
            <person name="Gargeya S."/>
            <person name="Alvarado L."/>
            <person name="Berlin A."/>
            <person name="Chapman S.B."/>
            <person name="Chen Z."/>
            <person name="Freedman E."/>
            <person name="Gellesch M."/>
            <person name="Goldberg J."/>
            <person name="Griggs A."/>
            <person name="Gujja S."/>
            <person name="Heilman E."/>
            <person name="Heiman D."/>
            <person name="Howarth C."/>
            <person name="Mehta T."/>
            <person name="Neiman D."/>
            <person name="Pearson M."/>
            <person name="Roberts A."/>
            <person name="Saif S."/>
            <person name="Shea T."/>
            <person name="Shenoy N."/>
            <person name="Sisk P."/>
            <person name="Stolte C."/>
            <person name="Sykes S."/>
            <person name="White J."/>
            <person name="Yandava C."/>
            <person name="Haas B."/>
            <person name="Nusbaum C."/>
            <person name="Birren B."/>
        </authorList>
    </citation>
    <scope>NUCLEOTIDE SEQUENCE [LARGE SCALE GENOMIC DNA]</scope>
    <source>
        <strain evidence="1">ATCC 50818</strain>
    </source>
</reference>
<proteinExistence type="predicted"/>
<evidence type="ECO:0000313" key="2">
    <source>
        <dbReference type="Proteomes" id="UP000007799"/>
    </source>
</evidence>
<keyword evidence="2" id="KW-1185">Reference proteome</keyword>
<dbReference type="InParanoid" id="F2U8Z9"/>
<organism evidence="2">
    <name type="scientific">Salpingoeca rosetta (strain ATCC 50818 / BSB-021)</name>
    <dbReference type="NCBI Taxonomy" id="946362"/>
    <lineage>
        <taxon>Eukaryota</taxon>
        <taxon>Choanoflagellata</taxon>
        <taxon>Craspedida</taxon>
        <taxon>Salpingoecidae</taxon>
        <taxon>Salpingoeca</taxon>
    </lineage>
</organism>
<name>F2U8Z9_SALR5</name>
<dbReference type="eggNOG" id="ENOG502SY0P">
    <property type="taxonomic scope" value="Eukaryota"/>
</dbReference>
<dbReference type="AlphaFoldDB" id="F2U8Z9"/>
<protein>
    <submittedName>
        <fullName evidence="1">Uncharacterized protein</fullName>
    </submittedName>
</protein>
<dbReference type="Proteomes" id="UP000007799">
    <property type="component" value="Unassembled WGS sequence"/>
</dbReference>
<gene>
    <name evidence="1" type="ORF">PTSG_04916</name>
</gene>
<dbReference type="EMBL" id="GL832965">
    <property type="protein sequence ID" value="EGD73202.1"/>
    <property type="molecule type" value="Genomic_DNA"/>
</dbReference>
<evidence type="ECO:0000313" key="1">
    <source>
        <dbReference type="EMBL" id="EGD73202.1"/>
    </source>
</evidence>
<dbReference type="KEGG" id="sre:PTSG_04916"/>
<dbReference type="OMA" id="HAMREGC"/>
<dbReference type="RefSeq" id="XP_004994233.1">
    <property type="nucleotide sequence ID" value="XM_004994176.1"/>
</dbReference>
<sequence>MSATSTPPKFDLRTLLEQHCALACNPSSLQQRLVIGGRNTPKYEAKMLRHKQDCMMGCAFAAQSDVMTRVEDQTRVAQLVKDLNKESNTILDSSQMREKRNKIQDWFIMMRLQCSQKCDKACEARGDTDYKCARSCAVGCDKFFDKVFAD</sequence>
<dbReference type="GeneID" id="16074812"/>
<accession>F2U8Z9</accession>